<accession>B4CXL5</accession>
<evidence type="ECO:0000313" key="1">
    <source>
        <dbReference type="EMBL" id="EDY21013.1"/>
    </source>
</evidence>
<reference evidence="1 2" key="1">
    <citation type="journal article" date="2011" name="J. Bacteriol.">
        <title>Genome sequence of Chthoniobacter flavus Ellin428, an aerobic heterotrophic soil bacterium.</title>
        <authorList>
            <person name="Kant R."/>
            <person name="van Passel M.W."/>
            <person name="Palva A."/>
            <person name="Lucas S."/>
            <person name="Lapidus A."/>
            <person name="Glavina Del Rio T."/>
            <person name="Dalin E."/>
            <person name="Tice H."/>
            <person name="Bruce D."/>
            <person name="Goodwin L."/>
            <person name="Pitluck S."/>
            <person name="Larimer F.W."/>
            <person name="Land M.L."/>
            <person name="Hauser L."/>
            <person name="Sangwan P."/>
            <person name="de Vos W.M."/>
            <person name="Janssen P.H."/>
            <person name="Smidt H."/>
        </authorList>
    </citation>
    <scope>NUCLEOTIDE SEQUENCE [LARGE SCALE GENOMIC DNA]</scope>
    <source>
        <strain evidence="1 2">Ellin428</strain>
    </source>
</reference>
<dbReference type="RefSeq" id="WP_006978632.1">
    <property type="nucleotide sequence ID" value="NZ_ABVL01000003.1"/>
</dbReference>
<keyword evidence="2" id="KW-1185">Reference proteome</keyword>
<evidence type="ECO:0008006" key="3">
    <source>
        <dbReference type="Google" id="ProtNLM"/>
    </source>
</evidence>
<comment type="caution">
    <text evidence="1">The sequence shown here is derived from an EMBL/GenBank/DDBJ whole genome shotgun (WGS) entry which is preliminary data.</text>
</comment>
<dbReference type="AlphaFoldDB" id="B4CXL5"/>
<gene>
    <name evidence="1" type="ORF">CfE428DRAFT_1306</name>
</gene>
<protein>
    <recommendedName>
        <fullName evidence="3">DUF559 domain-containing protein</fullName>
    </recommendedName>
</protein>
<proteinExistence type="predicted"/>
<sequence length="119" mass="13804">MKLLRHRDAIPPSRLERKFFLFWQSLGGPDLKREFRFHQTRKWRADFAHIESRTLIEIEGGIYIQGRHNRPQGFAADAEKYLEAALDGWCVLRLTELQITASTVERIIALIQTAGVKSV</sequence>
<dbReference type="InParanoid" id="B4CXL5"/>
<dbReference type="Gene3D" id="3.40.960.10">
    <property type="entry name" value="VSR Endonuclease"/>
    <property type="match status" value="1"/>
</dbReference>
<organism evidence="1 2">
    <name type="scientific">Chthoniobacter flavus Ellin428</name>
    <dbReference type="NCBI Taxonomy" id="497964"/>
    <lineage>
        <taxon>Bacteria</taxon>
        <taxon>Pseudomonadati</taxon>
        <taxon>Verrucomicrobiota</taxon>
        <taxon>Spartobacteria</taxon>
        <taxon>Chthoniobacterales</taxon>
        <taxon>Chthoniobacteraceae</taxon>
        <taxon>Chthoniobacter</taxon>
    </lineage>
</organism>
<evidence type="ECO:0000313" key="2">
    <source>
        <dbReference type="Proteomes" id="UP000005824"/>
    </source>
</evidence>
<dbReference type="Proteomes" id="UP000005824">
    <property type="component" value="Unassembled WGS sequence"/>
</dbReference>
<dbReference type="eggNOG" id="COG2852">
    <property type="taxonomic scope" value="Bacteria"/>
</dbReference>
<name>B4CXL5_9BACT</name>
<dbReference type="STRING" id="497964.CfE428DRAFT_1306"/>
<dbReference type="EMBL" id="ABVL01000003">
    <property type="protein sequence ID" value="EDY21013.1"/>
    <property type="molecule type" value="Genomic_DNA"/>
</dbReference>